<evidence type="ECO:0000313" key="3">
    <source>
        <dbReference type="Proteomes" id="UP001165882"/>
    </source>
</evidence>
<gene>
    <name evidence="2" type="ORF">DZA28_01740</name>
</gene>
<name>A0ABY3CZE8_9PSED</name>
<keyword evidence="3" id="KW-1185">Reference proteome</keyword>
<keyword evidence="1" id="KW-0175">Coiled coil</keyword>
<protein>
    <submittedName>
        <fullName evidence="2">Uncharacterized protein</fullName>
    </submittedName>
</protein>
<accession>A0ABY3CZE8</accession>
<feature type="coiled-coil region" evidence="1">
    <location>
        <begin position="136"/>
        <end position="170"/>
    </location>
</feature>
<evidence type="ECO:0000256" key="1">
    <source>
        <dbReference type="SAM" id="Coils"/>
    </source>
</evidence>
<evidence type="ECO:0000313" key="2">
    <source>
        <dbReference type="EMBL" id="TRZ58740.1"/>
    </source>
</evidence>
<dbReference type="EMBL" id="QWEF01000001">
    <property type="protein sequence ID" value="TRZ58740.1"/>
    <property type="molecule type" value="Genomic_DNA"/>
</dbReference>
<reference evidence="2 3" key="1">
    <citation type="journal article" date="2019" name="Biocontrol Sci. Technol.">
        <title>Pseudomonas putida strain B2017 produced as technical grade active ingredient controls fungal and bacterial crop diseases.</title>
        <authorList>
            <person name="Oliver C."/>
            <person name="Hernandez I."/>
            <person name="Caminal M."/>
            <person name="Lara J.M."/>
            <person name="Fernandez C."/>
        </authorList>
    </citation>
    <scope>NUCLEOTIDE SEQUENCE [LARGE SCALE GENOMIC DNA]</scope>
    <source>
        <strain evidence="2 3">B2017</strain>
    </source>
</reference>
<sequence>MRAIFALVEGMSFCLRVGLLEDKENELPHATVMALQELQIEIANEGQVKSKPIKTSIMNLLRLTVREYSSMYPGELKIKCAGAEFEGLVKSVRVRDRLMHPRSLDDLTVTDGEIKLAVVGMNWFQVAMAEMILVQATHMRVRLKDLENNIKARRAEEESLLQRLEALSNDK</sequence>
<comment type="caution">
    <text evidence="2">The sequence shown here is derived from an EMBL/GenBank/DDBJ whole genome shotgun (WGS) entry which is preliminary data.</text>
</comment>
<organism evidence="2 3">
    <name type="scientific">Pseudomonas alloputida</name>
    <dbReference type="NCBI Taxonomy" id="1940621"/>
    <lineage>
        <taxon>Bacteria</taxon>
        <taxon>Pseudomonadati</taxon>
        <taxon>Pseudomonadota</taxon>
        <taxon>Gammaproteobacteria</taxon>
        <taxon>Pseudomonadales</taxon>
        <taxon>Pseudomonadaceae</taxon>
        <taxon>Pseudomonas</taxon>
    </lineage>
</organism>
<dbReference type="Proteomes" id="UP001165882">
    <property type="component" value="Unassembled WGS sequence"/>
</dbReference>
<proteinExistence type="predicted"/>